<dbReference type="Gene3D" id="3.40.50.12820">
    <property type="match status" value="1"/>
</dbReference>
<dbReference type="InterPro" id="IPR011957">
    <property type="entry name" value="Benz_CoA_lig"/>
</dbReference>
<organism evidence="4 5">
    <name type="scientific">Phaeospirillum tilakii</name>
    <dbReference type="NCBI Taxonomy" id="741673"/>
    <lineage>
        <taxon>Bacteria</taxon>
        <taxon>Pseudomonadati</taxon>
        <taxon>Pseudomonadota</taxon>
        <taxon>Alphaproteobacteria</taxon>
        <taxon>Rhodospirillales</taxon>
        <taxon>Rhodospirillaceae</taxon>
        <taxon>Phaeospirillum</taxon>
    </lineage>
</organism>
<dbReference type="NCBIfam" id="TIGR02262">
    <property type="entry name" value="benz_CoA_lig"/>
    <property type="match status" value="1"/>
</dbReference>
<keyword evidence="1 4" id="KW-0436">Ligase</keyword>
<reference evidence="5" key="1">
    <citation type="journal article" date="2019" name="Int. J. Syst. Evol. Microbiol.">
        <title>The Global Catalogue of Microorganisms (GCM) 10K type strain sequencing project: providing services to taxonomists for standard genome sequencing and annotation.</title>
        <authorList>
            <consortium name="The Broad Institute Genomics Platform"/>
            <consortium name="The Broad Institute Genome Sequencing Center for Infectious Disease"/>
            <person name="Wu L."/>
            <person name="Ma J."/>
        </authorList>
    </citation>
    <scope>NUCLEOTIDE SEQUENCE [LARGE SCALE GENOMIC DNA]</scope>
    <source>
        <strain evidence="5">KCTC 15012</strain>
    </source>
</reference>
<dbReference type="RefSeq" id="WP_377316885.1">
    <property type="nucleotide sequence ID" value="NZ_JBHUIY010000023.1"/>
</dbReference>
<dbReference type="PANTHER" id="PTHR43352:SF1">
    <property type="entry name" value="ANTHRANILATE--COA LIGASE"/>
    <property type="match status" value="1"/>
</dbReference>
<dbReference type="Pfam" id="PF00501">
    <property type="entry name" value="AMP-binding"/>
    <property type="match status" value="1"/>
</dbReference>
<dbReference type="InterPro" id="IPR000873">
    <property type="entry name" value="AMP-dep_synth/lig_dom"/>
</dbReference>
<keyword evidence="5" id="KW-1185">Reference proteome</keyword>
<feature type="domain" description="AMP-dependent synthetase/ligase" evidence="2">
    <location>
        <begin position="34"/>
        <end position="382"/>
    </location>
</feature>
<dbReference type="InterPro" id="IPR045851">
    <property type="entry name" value="AMP-bd_C_sf"/>
</dbReference>
<proteinExistence type="predicted"/>
<comment type="caution">
    <text evidence="4">The sequence shown here is derived from an EMBL/GenBank/DDBJ whole genome shotgun (WGS) entry which is preliminary data.</text>
</comment>
<accession>A0ABW5CB98</accession>
<dbReference type="PANTHER" id="PTHR43352">
    <property type="entry name" value="ACETYL-COA SYNTHETASE"/>
    <property type="match status" value="1"/>
</dbReference>
<sequence>MTIDTNGSDGGRPLTFPPGYNAAQAFIDRHLDEGRGDRAAILSRHGTVSYAELAARVSRCAHALTGRGVRPGDRLLMVVQDRPAFFYLFWGAIKAGIVPVPVNTMLRSRDYAVLIEDSGCGALAYSAEFAGEIEPALAERRPALVLRLDPAEEAALFEHGPDRFDPVPAGAERDCFWLYSSGSTGRPKGAVHLQRDMAVTSELYGVRTLGATAEDRFFSAARLFFAYGLGNAMTFPLWVGGTAVLLDERPTPASTFATIARFRPTLFFGVPTLYASQLEALDQDRPDLSSLRACVSAGEALPGDLLHRWRERTGLEILDGIGSTEALHIFISNRPGRTRGGSSGTLVPGYRARILDDTGAELPPGQPGRLWIQGESIASRYWRNPERTAAAMVGGWLDTGDTYLRDEDGHFYYCGRSDDMLKVGGIWCSPFEIESALIEHPAVREAAVIGRADGDGLIKPEAWLVLTESAVGDDALEQDLRLHCKARLAPYKFPRRFHFVADLPKTATGKIQRFRLRLGAEPAG</sequence>
<dbReference type="EMBL" id="JBHUIY010000023">
    <property type="protein sequence ID" value="MFD2234554.1"/>
    <property type="molecule type" value="Genomic_DNA"/>
</dbReference>
<dbReference type="Gene3D" id="3.30.300.30">
    <property type="match status" value="1"/>
</dbReference>
<protein>
    <submittedName>
        <fullName evidence="4">Benzoate-CoA ligase family protein</fullName>
    </submittedName>
</protein>
<feature type="domain" description="AMP-binding enzyme C-terminal" evidence="3">
    <location>
        <begin position="432"/>
        <end position="510"/>
    </location>
</feature>
<evidence type="ECO:0000256" key="1">
    <source>
        <dbReference type="ARBA" id="ARBA00022598"/>
    </source>
</evidence>
<evidence type="ECO:0000313" key="5">
    <source>
        <dbReference type="Proteomes" id="UP001597296"/>
    </source>
</evidence>
<evidence type="ECO:0000259" key="3">
    <source>
        <dbReference type="Pfam" id="PF13193"/>
    </source>
</evidence>
<gene>
    <name evidence="4" type="ORF">ACFSNB_12120</name>
</gene>
<dbReference type="InterPro" id="IPR025110">
    <property type="entry name" value="AMP-bd_C"/>
</dbReference>
<dbReference type="Gene3D" id="2.30.38.10">
    <property type="entry name" value="Luciferase, Domain 3"/>
    <property type="match status" value="1"/>
</dbReference>
<dbReference type="Pfam" id="PF13193">
    <property type="entry name" value="AMP-binding_C"/>
    <property type="match status" value="1"/>
</dbReference>
<evidence type="ECO:0000259" key="2">
    <source>
        <dbReference type="Pfam" id="PF00501"/>
    </source>
</evidence>
<dbReference type="Gene3D" id="3.40.50.980">
    <property type="match status" value="1"/>
</dbReference>
<dbReference type="GO" id="GO:0016874">
    <property type="term" value="F:ligase activity"/>
    <property type="evidence" value="ECO:0007669"/>
    <property type="project" value="UniProtKB-KW"/>
</dbReference>
<dbReference type="Proteomes" id="UP001597296">
    <property type="component" value="Unassembled WGS sequence"/>
</dbReference>
<dbReference type="SUPFAM" id="SSF56801">
    <property type="entry name" value="Acetyl-CoA synthetase-like"/>
    <property type="match status" value="1"/>
</dbReference>
<name>A0ABW5CB98_9PROT</name>
<evidence type="ECO:0000313" key="4">
    <source>
        <dbReference type="EMBL" id="MFD2234554.1"/>
    </source>
</evidence>